<feature type="region of interest" description="Disordered" evidence="1">
    <location>
        <begin position="48"/>
        <end position="67"/>
    </location>
</feature>
<comment type="caution">
    <text evidence="2">The sequence shown here is derived from an EMBL/GenBank/DDBJ whole genome shotgun (WGS) entry which is preliminary data.</text>
</comment>
<name>A0A8J6TFT4_9CHLR</name>
<dbReference type="AlphaFoldDB" id="A0A8J6TFT4"/>
<organism evidence="2 3">
    <name type="scientific">Candidatus Desulfolinea nitratireducens</name>
    <dbReference type="NCBI Taxonomy" id="2841698"/>
    <lineage>
        <taxon>Bacteria</taxon>
        <taxon>Bacillati</taxon>
        <taxon>Chloroflexota</taxon>
        <taxon>Anaerolineae</taxon>
        <taxon>Anaerolineales</taxon>
        <taxon>Anaerolineales incertae sedis</taxon>
        <taxon>Candidatus Desulfolinea</taxon>
    </lineage>
</organism>
<sequence>MTKLIIYLREEEFSALSNLAQREYRVIKAQASLIIRIELERLGLLHQKDPKSTTPVPLTERPPNLGD</sequence>
<reference evidence="2 3" key="1">
    <citation type="submission" date="2020-08" db="EMBL/GenBank/DDBJ databases">
        <title>Bridging the membrane lipid divide: bacteria of the FCB group superphylum have the potential to synthesize archaeal ether lipids.</title>
        <authorList>
            <person name="Villanueva L."/>
            <person name="Von Meijenfeldt F.A.B."/>
            <person name="Westbye A.B."/>
            <person name="Yadav S."/>
            <person name="Hopmans E.C."/>
            <person name="Dutilh B.E."/>
            <person name="Sinninghe Damste J.S."/>
        </authorList>
    </citation>
    <scope>NUCLEOTIDE SEQUENCE [LARGE SCALE GENOMIC DNA]</scope>
    <source>
        <strain evidence="2">NIOZ-UU36</strain>
    </source>
</reference>
<dbReference type="Proteomes" id="UP000614469">
    <property type="component" value="Unassembled WGS sequence"/>
</dbReference>
<dbReference type="EMBL" id="JACNJN010000204">
    <property type="protein sequence ID" value="MBC8336866.1"/>
    <property type="molecule type" value="Genomic_DNA"/>
</dbReference>
<evidence type="ECO:0000313" key="3">
    <source>
        <dbReference type="Proteomes" id="UP000614469"/>
    </source>
</evidence>
<accession>A0A8J6TFT4</accession>
<evidence type="ECO:0000313" key="2">
    <source>
        <dbReference type="EMBL" id="MBC8336866.1"/>
    </source>
</evidence>
<proteinExistence type="predicted"/>
<protein>
    <submittedName>
        <fullName evidence="2">Uncharacterized protein</fullName>
    </submittedName>
</protein>
<gene>
    <name evidence="2" type="ORF">H8E29_16530</name>
</gene>
<evidence type="ECO:0000256" key="1">
    <source>
        <dbReference type="SAM" id="MobiDB-lite"/>
    </source>
</evidence>